<proteinExistence type="predicted"/>
<name>A0A0A8ZXR8_ARUDO</name>
<reference evidence="1" key="1">
    <citation type="submission" date="2014-09" db="EMBL/GenBank/DDBJ databases">
        <authorList>
            <person name="Magalhaes I.L.F."/>
            <person name="Oliveira U."/>
            <person name="Santos F.R."/>
            <person name="Vidigal T.H.D.A."/>
            <person name="Brescovit A.D."/>
            <person name="Santos A.J."/>
        </authorList>
    </citation>
    <scope>NUCLEOTIDE SEQUENCE</scope>
    <source>
        <tissue evidence="1">Shoot tissue taken approximately 20 cm above the soil surface</tissue>
    </source>
</reference>
<dbReference type="AlphaFoldDB" id="A0A0A8ZXR8"/>
<evidence type="ECO:0000313" key="1">
    <source>
        <dbReference type="EMBL" id="JAD44164.1"/>
    </source>
</evidence>
<reference evidence="1" key="2">
    <citation type="journal article" date="2015" name="Data Brief">
        <title>Shoot transcriptome of the giant reed, Arundo donax.</title>
        <authorList>
            <person name="Barrero R.A."/>
            <person name="Guerrero F.D."/>
            <person name="Moolhuijzen P."/>
            <person name="Goolsby J.A."/>
            <person name="Tidwell J."/>
            <person name="Bellgard S.E."/>
            <person name="Bellgard M.I."/>
        </authorList>
    </citation>
    <scope>NUCLEOTIDE SEQUENCE</scope>
    <source>
        <tissue evidence="1">Shoot tissue taken approximately 20 cm above the soil surface</tissue>
    </source>
</reference>
<organism evidence="1">
    <name type="scientific">Arundo donax</name>
    <name type="common">Giant reed</name>
    <name type="synonym">Donax arundinaceus</name>
    <dbReference type="NCBI Taxonomy" id="35708"/>
    <lineage>
        <taxon>Eukaryota</taxon>
        <taxon>Viridiplantae</taxon>
        <taxon>Streptophyta</taxon>
        <taxon>Embryophyta</taxon>
        <taxon>Tracheophyta</taxon>
        <taxon>Spermatophyta</taxon>
        <taxon>Magnoliopsida</taxon>
        <taxon>Liliopsida</taxon>
        <taxon>Poales</taxon>
        <taxon>Poaceae</taxon>
        <taxon>PACMAD clade</taxon>
        <taxon>Arundinoideae</taxon>
        <taxon>Arundineae</taxon>
        <taxon>Arundo</taxon>
    </lineage>
</organism>
<protein>
    <submittedName>
        <fullName evidence="1">Uncharacterized protein</fullName>
    </submittedName>
</protein>
<dbReference type="EMBL" id="GBRH01253731">
    <property type="protein sequence ID" value="JAD44164.1"/>
    <property type="molecule type" value="Transcribed_RNA"/>
</dbReference>
<sequence length="22" mass="2395">MKTNPPTSTKEIGILRIHAGMV</sequence>
<accession>A0A0A8ZXR8</accession>